<dbReference type="SUPFAM" id="SSF50494">
    <property type="entry name" value="Trypsin-like serine proteases"/>
    <property type="match status" value="1"/>
</dbReference>
<organism evidence="2 3">
    <name type="scientific">Helicocarpus griseus UAMH5409</name>
    <dbReference type="NCBI Taxonomy" id="1447875"/>
    <lineage>
        <taxon>Eukaryota</taxon>
        <taxon>Fungi</taxon>
        <taxon>Dikarya</taxon>
        <taxon>Ascomycota</taxon>
        <taxon>Pezizomycotina</taxon>
        <taxon>Eurotiomycetes</taxon>
        <taxon>Eurotiomycetidae</taxon>
        <taxon>Onygenales</taxon>
        <taxon>Ajellomycetaceae</taxon>
        <taxon>Helicocarpus</taxon>
    </lineage>
</organism>
<protein>
    <recommendedName>
        <fullName evidence="4">AT hook domain-containing protein family protein</fullName>
    </recommendedName>
</protein>
<dbReference type="OrthoDB" id="4217619at2759"/>
<feature type="region of interest" description="Disordered" evidence="1">
    <location>
        <begin position="1"/>
        <end position="36"/>
    </location>
</feature>
<gene>
    <name evidence="2" type="ORF">AJ79_07098</name>
</gene>
<dbReference type="Gene3D" id="2.40.10.10">
    <property type="entry name" value="Trypsin-like serine proteases"/>
    <property type="match status" value="2"/>
</dbReference>
<feature type="compositionally biased region" description="Low complexity" evidence="1">
    <location>
        <begin position="366"/>
        <end position="377"/>
    </location>
</feature>
<dbReference type="Proteomes" id="UP000223968">
    <property type="component" value="Unassembled WGS sequence"/>
</dbReference>
<dbReference type="InterPro" id="IPR043504">
    <property type="entry name" value="Peptidase_S1_PA_chymotrypsin"/>
</dbReference>
<evidence type="ECO:0000313" key="3">
    <source>
        <dbReference type="Proteomes" id="UP000223968"/>
    </source>
</evidence>
<dbReference type="STRING" id="1447875.A0A2B7X6Q4"/>
<accession>A0A2B7X6Q4</accession>
<evidence type="ECO:0008006" key="4">
    <source>
        <dbReference type="Google" id="ProtNLM"/>
    </source>
</evidence>
<evidence type="ECO:0000313" key="2">
    <source>
        <dbReference type="EMBL" id="PGH04441.1"/>
    </source>
</evidence>
<feature type="compositionally biased region" description="Basic and acidic residues" evidence="1">
    <location>
        <begin position="322"/>
        <end position="346"/>
    </location>
</feature>
<dbReference type="EMBL" id="PDNB01000136">
    <property type="protein sequence ID" value="PGH04441.1"/>
    <property type="molecule type" value="Genomic_DNA"/>
</dbReference>
<dbReference type="Pfam" id="PF13365">
    <property type="entry name" value="Trypsin_2"/>
    <property type="match status" value="1"/>
</dbReference>
<evidence type="ECO:0000256" key="1">
    <source>
        <dbReference type="SAM" id="MobiDB-lite"/>
    </source>
</evidence>
<proteinExistence type="predicted"/>
<keyword evidence="3" id="KW-1185">Reference proteome</keyword>
<sequence length="377" mass="40484">MSTGTKRTLRSSTKQHGQSKSPISPTPTSPPTIPSSITITNSPIPIPPQHCSDSVKFVPQNCKLPGLSNTSLSLLRKKQGRLSLSASNTLSLLPNAHLSNALAASLIFAQHEAGSAVCIDPAGWVITCAHCFGETEDGYNGSSKTRWLLFYDGQAVQVQCRAWDGKKDLALLKIIAVESDVASVATDANGVMMSASFAFVPLCSRESPAVDTPIICIGQPGSEDLESIYPRKTDYNLVEVSEGLFRGMVAGANPCDNSEIGTLKHDAWTYWGHSGAPLLREVDGALIGVHSSWDDETAMRHGVPLIAIKEFLREHRELMRGKSVEQNESTDLTRRDRAAQKGETARSRAVRPKNGNQGPDAKDGDVIVISDSSDAGH</sequence>
<feature type="compositionally biased region" description="Pro residues" evidence="1">
    <location>
        <begin position="24"/>
        <end position="33"/>
    </location>
</feature>
<feature type="region of interest" description="Disordered" evidence="1">
    <location>
        <begin position="322"/>
        <end position="377"/>
    </location>
</feature>
<reference evidence="2 3" key="1">
    <citation type="submission" date="2017-10" db="EMBL/GenBank/DDBJ databases">
        <title>Comparative genomics in systemic dimorphic fungi from Ajellomycetaceae.</title>
        <authorList>
            <person name="Munoz J.F."/>
            <person name="Mcewen J.G."/>
            <person name="Clay O.K."/>
            <person name="Cuomo C.A."/>
        </authorList>
    </citation>
    <scope>NUCLEOTIDE SEQUENCE [LARGE SCALE GENOMIC DNA]</scope>
    <source>
        <strain evidence="2 3">UAMH5409</strain>
    </source>
</reference>
<name>A0A2B7X6Q4_9EURO</name>
<comment type="caution">
    <text evidence="2">The sequence shown here is derived from an EMBL/GenBank/DDBJ whole genome shotgun (WGS) entry which is preliminary data.</text>
</comment>
<feature type="compositionally biased region" description="Polar residues" evidence="1">
    <location>
        <begin position="1"/>
        <end position="20"/>
    </location>
</feature>
<dbReference type="AlphaFoldDB" id="A0A2B7X6Q4"/>
<dbReference type="InterPro" id="IPR009003">
    <property type="entry name" value="Peptidase_S1_PA"/>
</dbReference>